<dbReference type="AlphaFoldDB" id="A0A1X6NED5"/>
<dbReference type="Proteomes" id="UP000194127">
    <property type="component" value="Unassembled WGS sequence"/>
</dbReference>
<keyword evidence="1" id="KW-1133">Transmembrane helix</keyword>
<organism evidence="2 3">
    <name type="scientific">Postia placenta MAD-698-R-SB12</name>
    <dbReference type="NCBI Taxonomy" id="670580"/>
    <lineage>
        <taxon>Eukaryota</taxon>
        <taxon>Fungi</taxon>
        <taxon>Dikarya</taxon>
        <taxon>Basidiomycota</taxon>
        <taxon>Agaricomycotina</taxon>
        <taxon>Agaricomycetes</taxon>
        <taxon>Polyporales</taxon>
        <taxon>Adustoporiaceae</taxon>
        <taxon>Rhodonia</taxon>
    </lineage>
</organism>
<dbReference type="InterPro" id="IPR052786">
    <property type="entry name" value="Spore_wall_assembly"/>
</dbReference>
<dbReference type="OrthoDB" id="10012223at2759"/>
<gene>
    <name evidence="2" type="ORF">POSPLADRAFT_1128618</name>
</gene>
<feature type="transmembrane region" description="Helical" evidence="1">
    <location>
        <begin position="138"/>
        <end position="157"/>
    </location>
</feature>
<keyword evidence="1" id="KW-0812">Transmembrane</keyword>
<accession>A0A1X6NED5</accession>
<evidence type="ECO:0000256" key="1">
    <source>
        <dbReference type="SAM" id="Phobius"/>
    </source>
</evidence>
<dbReference type="PANTHER" id="PTHR34292:SF2">
    <property type="entry name" value="OUTER SPORE WALL PROTEIN LDS1"/>
    <property type="match status" value="1"/>
</dbReference>
<dbReference type="GeneID" id="36328703"/>
<keyword evidence="3" id="KW-1185">Reference proteome</keyword>
<sequence length="255" mass="28628">MSTAGASSTIPGEFGADTPQLYTEHVPDHLRRATARLRFPSSYVIVAASANPGWHSQLPTDATLFFVSTQLTAIITYFVSHGLRIARERAYAQTIESRGKGSDFWQPYVEEWDNPPQPSGFGMGHLVSGVFGRIAFKLLLLPVETVPLVGIMISAWFRALGTSRYLHKTSSTFFATQYFKAKDMTHEQISVFMEERKWDYRAFGFAAALLERIPLLGLVFSVSNRIGAAMWAVDLEKRQHYVAEMKKTRSQIALQ</sequence>
<reference evidence="2 3" key="1">
    <citation type="submission" date="2017-04" db="EMBL/GenBank/DDBJ databases">
        <title>Genome Sequence of the Model Brown-Rot Fungus Postia placenta SB12.</title>
        <authorList>
            <consortium name="DOE Joint Genome Institute"/>
            <person name="Gaskell J."/>
            <person name="Kersten P."/>
            <person name="Larrondo L.F."/>
            <person name="Canessa P."/>
            <person name="Martinez D."/>
            <person name="Hibbett D."/>
            <person name="Schmoll M."/>
            <person name="Kubicek C.P."/>
            <person name="Martinez A.T."/>
            <person name="Yadav J."/>
            <person name="Master E."/>
            <person name="Magnuson J.K."/>
            <person name="James T."/>
            <person name="Yaver D."/>
            <person name="Berka R."/>
            <person name="Labutti K."/>
            <person name="Lipzen A."/>
            <person name="Aerts A."/>
            <person name="Barry K."/>
            <person name="Henrissat B."/>
            <person name="Blanchette R."/>
            <person name="Grigoriev I."/>
            <person name="Cullen D."/>
        </authorList>
    </citation>
    <scope>NUCLEOTIDE SEQUENCE [LARGE SCALE GENOMIC DNA]</scope>
    <source>
        <strain evidence="2 3">MAD-698-R-SB12</strain>
    </source>
</reference>
<keyword evidence="1" id="KW-0472">Membrane</keyword>
<dbReference type="EMBL" id="KZ110591">
    <property type="protein sequence ID" value="OSX66870.1"/>
    <property type="molecule type" value="Genomic_DNA"/>
</dbReference>
<proteinExistence type="predicted"/>
<evidence type="ECO:0000313" key="3">
    <source>
        <dbReference type="Proteomes" id="UP000194127"/>
    </source>
</evidence>
<protein>
    <submittedName>
        <fullName evidence="2">Uncharacterized protein</fullName>
    </submittedName>
</protein>
<feature type="transmembrane region" description="Helical" evidence="1">
    <location>
        <begin position="62"/>
        <end position="79"/>
    </location>
</feature>
<dbReference type="STRING" id="670580.A0A1X6NED5"/>
<dbReference type="RefSeq" id="XP_024343664.1">
    <property type="nucleotide sequence ID" value="XM_024483754.1"/>
</dbReference>
<dbReference type="PANTHER" id="PTHR34292">
    <property type="entry name" value="OUTER SPORE WALL PROTEIN LDS1"/>
    <property type="match status" value="1"/>
</dbReference>
<feature type="transmembrane region" description="Helical" evidence="1">
    <location>
        <begin position="202"/>
        <end position="222"/>
    </location>
</feature>
<name>A0A1X6NED5_9APHY</name>
<evidence type="ECO:0000313" key="2">
    <source>
        <dbReference type="EMBL" id="OSX66870.1"/>
    </source>
</evidence>